<proteinExistence type="predicted"/>
<dbReference type="CDD" id="cd06558">
    <property type="entry name" value="crotonase-like"/>
    <property type="match status" value="1"/>
</dbReference>
<evidence type="ECO:0000259" key="4">
    <source>
        <dbReference type="Pfam" id="PF16113"/>
    </source>
</evidence>
<reference evidence="5" key="1">
    <citation type="submission" date="2021-09" db="EMBL/GenBank/DDBJ databases">
        <authorList>
            <consortium name="AG Swart"/>
            <person name="Singh M."/>
            <person name="Singh A."/>
            <person name="Seah K."/>
            <person name="Emmerich C."/>
        </authorList>
    </citation>
    <scope>NUCLEOTIDE SEQUENCE</scope>
    <source>
        <strain evidence="5">ATCC30299</strain>
    </source>
</reference>
<organism evidence="5 6">
    <name type="scientific">Blepharisma stoltei</name>
    <dbReference type="NCBI Taxonomy" id="1481888"/>
    <lineage>
        <taxon>Eukaryota</taxon>
        <taxon>Sar</taxon>
        <taxon>Alveolata</taxon>
        <taxon>Ciliophora</taxon>
        <taxon>Postciliodesmatophora</taxon>
        <taxon>Heterotrichea</taxon>
        <taxon>Heterotrichida</taxon>
        <taxon>Blepharismidae</taxon>
        <taxon>Blepharisma</taxon>
    </lineage>
</organism>
<evidence type="ECO:0000256" key="3">
    <source>
        <dbReference type="ARBA" id="ARBA00022801"/>
    </source>
</evidence>
<dbReference type="GO" id="GO:0003860">
    <property type="term" value="F:3-hydroxyisobutyryl-CoA hydrolase activity"/>
    <property type="evidence" value="ECO:0007669"/>
    <property type="project" value="UniProtKB-EC"/>
</dbReference>
<dbReference type="Gene3D" id="3.90.226.10">
    <property type="entry name" value="2-enoyl-CoA Hydratase, Chain A, domain 1"/>
    <property type="match status" value="1"/>
</dbReference>
<dbReference type="PANTHER" id="PTHR43176">
    <property type="entry name" value="3-HYDROXYISOBUTYRYL-COA HYDROLASE-RELATED"/>
    <property type="match status" value="1"/>
</dbReference>
<sequence length="349" mass="39014">MVKAKLNSLVRSTEHNDLLHIHINRPKALNALNKKIIREIASLVREAHNQSKNVLFTGEGRAFSAGGDVVSIIKADITPEEFYQEEFTLIYFVSRMLTERVAIMDGIVMGGGVGLSMACSIRVATNNTAFAMPEGAIGYIPDVGASYFLSRMNPPELGLYLSLTGERLSGVDCYLFGLAQYYIECDTDLIISGLYEGSIENVLQVYHVNPSWEKSSIIPYLDQIKQCFIIDGTVELVVKKLSQLDTPWTVKTLQKIQTMCPLSLKISYEAFRRGKSMTYKDCLAMEYNLVVQMQSQRSINFLEGVRHKLVVKASGTPNWVPDDLIELGDGSILPYFANKEGPRLELPRL</sequence>
<keyword evidence="6" id="KW-1185">Reference proteome</keyword>
<protein>
    <recommendedName>
        <fullName evidence="2">3-hydroxyisobutyryl-CoA hydrolase</fullName>
        <ecNumber evidence="2">3.1.2.4</ecNumber>
    </recommendedName>
</protein>
<dbReference type="GO" id="GO:0006574">
    <property type="term" value="P:L-valine catabolic process"/>
    <property type="evidence" value="ECO:0007669"/>
    <property type="project" value="TreeGrafter"/>
</dbReference>
<accession>A0AAU9JCN8</accession>
<gene>
    <name evidence="5" type="ORF">BSTOLATCC_MIC20979</name>
</gene>
<dbReference type="EMBL" id="CAJZBQ010000020">
    <property type="protein sequence ID" value="CAG9318506.1"/>
    <property type="molecule type" value="Genomic_DNA"/>
</dbReference>
<dbReference type="SUPFAM" id="SSF52096">
    <property type="entry name" value="ClpP/crotonase"/>
    <property type="match status" value="1"/>
</dbReference>
<dbReference type="Pfam" id="PF16113">
    <property type="entry name" value="ECH_2"/>
    <property type="match status" value="1"/>
</dbReference>
<evidence type="ECO:0000313" key="5">
    <source>
        <dbReference type="EMBL" id="CAG9318506.1"/>
    </source>
</evidence>
<dbReference type="InterPro" id="IPR029045">
    <property type="entry name" value="ClpP/crotonase-like_dom_sf"/>
</dbReference>
<dbReference type="AlphaFoldDB" id="A0AAU9JCN8"/>
<dbReference type="InterPro" id="IPR045004">
    <property type="entry name" value="ECH_dom"/>
</dbReference>
<comment type="catalytic activity">
    <reaction evidence="1">
        <text>3-hydroxy-2-methylpropanoyl-CoA + H2O = 3-hydroxy-2-methylpropanoate + CoA + H(+)</text>
        <dbReference type="Rhea" id="RHEA:20888"/>
        <dbReference type="ChEBI" id="CHEBI:11805"/>
        <dbReference type="ChEBI" id="CHEBI:15377"/>
        <dbReference type="ChEBI" id="CHEBI:15378"/>
        <dbReference type="ChEBI" id="CHEBI:57287"/>
        <dbReference type="ChEBI" id="CHEBI:57340"/>
        <dbReference type="EC" id="3.1.2.4"/>
    </reaction>
</comment>
<dbReference type="InterPro" id="IPR032259">
    <property type="entry name" value="HIBYL-CoA-H"/>
</dbReference>
<feature type="domain" description="Enoyl-CoA hydratase/isomerase" evidence="4">
    <location>
        <begin position="20"/>
        <end position="334"/>
    </location>
</feature>
<dbReference type="Proteomes" id="UP001162131">
    <property type="component" value="Unassembled WGS sequence"/>
</dbReference>
<evidence type="ECO:0000313" key="6">
    <source>
        <dbReference type="Proteomes" id="UP001162131"/>
    </source>
</evidence>
<dbReference type="PANTHER" id="PTHR43176:SF3">
    <property type="entry name" value="3-HYDROXYISOBUTYRYL-COA HYDROLASE, MITOCHONDRIAL"/>
    <property type="match status" value="1"/>
</dbReference>
<dbReference type="EC" id="3.1.2.4" evidence="2"/>
<evidence type="ECO:0000256" key="1">
    <source>
        <dbReference type="ARBA" id="ARBA00001709"/>
    </source>
</evidence>
<evidence type="ECO:0000256" key="2">
    <source>
        <dbReference type="ARBA" id="ARBA00011915"/>
    </source>
</evidence>
<name>A0AAU9JCN8_9CILI</name>
<keyword evidence="3" id="KW-0378">Hydrolase</keyword>
<comment type="caution">
    <text evidence="5">The sequence shown here is derived from an EMBL/GenBank/DDBJ whole genome shotgun (WGS) entry which is preliminary data.</text>
</comment>